<gene>
    <name evidence="14" type="ordered locus">Rmar_1637</name>
</gene>
<dbReference type="PROSITE" id="PS50887">
    <property type="entry name" value="GGDEF"/>
    <property type="match status" value="1"/>
</dbReference>
<keyword evidence="5" id="KW-0540">Nuclease</keyword>
<dbReference type="Pfam" id="PF22335">
    <property type="entry name" value="Cas10-Cmr2_palm2"/>
    <property type="match status" value="1"/>
</dbReference>
<evidence type="ECO:0000313" key="14">
    <source>
        <dbReference type="EMBL" id="ACY48523.1"/>
    </source>
</evidence>
<dbReference type="InterPro" id="IPR052117">
    <property type="entry name" value="Cas10/Csm1_subtype-III-A"/>
</dbReference>
<dbReference type="PANTHER" id="PTHR36528:SF1">
    <property type="entry name" value="CRISPR SYSTEM SINGLE-STRAND-SPECIFIC DEOXYRIBONUCLEASE CAS10_CSM1 (SUBTYPE III-A)"/>
    <property type="match status" value="1"/>
</dbReference>
<dbReference type="PANTHER" id="PTHR36528">
    <property type="entry name" value="CRISPR SYSTEM SINGLE-STRAND-SPECIFIC DEOXYRIBONUCLEASE CAS10/CSM1 (SUBTYPE III-A)"/>
    <property type="match status" value="1"/>
</dbReference>
<evidence type="ECO:0000256" key="8">
    <source>
        <dbReference type="ARBA" id="ARBA00022801"/>
    </source>
</evidence>
<organism evidence="14 15">
    <name type="scientific">Rhodothermus marinus (strain ATCC 43812 / DSM 4252 / R-10)</name>
    <name type="common">Rhodothermus obamensis</name>
    <dbReference type="NCBI Taxonomy" id="518766"/>
    <lineage>
        <taxon>Bacteria</taxon>
        <taxon>Pseudomonadati</taxon>
        <taxon>Rhodothermota</taxon>
        <taxon>Rhodothermia</taxon>
        <taxon>Rhodothermales</taxon>
        <taxon>Rhodothermaceae</taxon>
        <taxon>Rhodothermus</taxon>
    </lineage>
</organism>
<reference evidence="14 15" key="1">
    <citation type="journal article" date="2009" name="Stand. Genomic Sci.">
        <title>Complete genome sequence of Rhodothermus marinus type strain (R-10).</title>
        <authorList>
            <person name="Nolan M."/>
            <person name="Tindall B.J."/>
            <person name="Pomrenke H."/>
            <person name="Lapidus A."/>
            <person name="Copeland A."/>
            <person name="Glavina Del Rio T."/>
            <person name="Lucas S."/>
            <person name="Chen F."/>
            <person name="Tice H."/>
            <person name="Cheng J.F."/>
            <person name="Saunders E."/>
            <person name="Han C."/>
            <person name="Bruce D."/>
            <person name="Goodwin L."/>
            <person name="Chain P."/>
            <person name="Pitluck S."/>
            <person name="Ovchinikova G."/>
            <person name="Pati A."/>
            <person name="Ivanova N."/>
            <person name="Mavromatis K."/>
            <person name="Chen A."/>
            <person name="Palaniappan K."/>
            <person name="Land M."/>
            <person name="Hauser L."/>
            <person name="Chang Y.J."/>
            <person name="Jeffries C.D."/>
            <person name="Brettin T."/>
            <person name="Goker M."/>
            <person name="Bristow J."/>
            <person name="Eisen J.A."/>
            <person name="Markowitz V."/>
            <person name="Hugenholtz P."/>
            <person name="Kyrpides N.C."/>
            <person name="Klenk H.P."/>
            <person name="Detter J.C."/>
        </authorList>
    </citation>
    <scope>NUCLEOTIDE SEQUENCE [LARGE SCALE GENOMIC DNA]</scope>
    <source>
        <strain evidence="15">ATCC 43812 / DSM 4252 / R-10</strain>
    </source>
</reference>
<dbReference type="InterPro" id="IPR000160">
    <property type="entry name" value="GGDEF_dom"/>
</dbReference>
<sequence length="800" mass="91941">MPYSEREALYLGALLHDIGKFRQRALDEHLKHPLLSAQVIDALFEDERIKTIAAFHHLEDLRRSNLKGSLRRLAEIVCEADSLASGERRRDTETLQRPLQSIFSAVRLGETQGNPPEVWQPIGRLNDEYYPFPEQNLPEPAQLQERYLQHWQAFLQELAQFGAAIHPDTLLALLKKYLWCVPSASYRNVPDISLYEHSRLTAALAVCLYDFLQERPDSSAQSDVFDRNENRFRLVCGDITGIQRYIYNIAHKGALRALKGRSFYLQLLLQVAARELLRRLDLPLACLLYASGGKFYVLAPNTSRFSEVLRRFEQEAQEWLLERYDGAIGLVIAHVELCGQDFVGEQHPHPITRKWAEVTEKIEQKKRQPFSARITQEDFWDPWGPGGSIVTCYATGRYLCRTGEEAEKLQAEVIFPYQEENEATPRYISQEQHEARELGRALRSARAIELLSPDAPGDGNALFNGWRFRIYEGPPEVGNVQGELIWLNTDEVRPGALHQSWMFYGGNWAFEGDFDQAAERAQGSRLLGALRMDVDNLGQIFRDGLGAHATFSRVVQLSTMLDFFFAGYLNRLRRLRWSVCEGVQQNQGDQLKDMIQIVYAGGDDLFIVGVWNVLPDVAQWIRREFDRFTGGNPYMTLSGGIALFPPKLPLYHAAQEAGRAEEKAKDFRRHVRRNGVEVATVSKNALSFLETPISWNDLEVLHQWMVRLYQAIQEDRVSRGILGRLYGIYAEYQQHQNIWGRWRWRACYSLARYANQHKAFADDLLQLAAELFCSTSTESDFVALIHIPARWTEMLTRKEE</sequence>
<dbReference type="InterPro" id="IPR006674">
    <property type="entry name" value="HD_domain"/>
</dbReference>
<dbReference type="InterPro" id="IPR043128">
    <property type="entry name" value="Rev_trsase/Diguanyl_cyclase"/>
</dbReference>
<dbReference type="GO" id="GO:0004519">
    <property type="term" value="F:endonuclease activity"/>
    <property type="evidence" value="ECO:0007669"/>
    <property type="project" value="UniProtKB-KW"/>
</dbReference>
<dbReference type="RefSeq" id="WP_012844134.1">
    <property type="nucleotide sequence ID" value="NC_013501.1"/>
</dbReference>
<dbReference type="Pfam" id="PF18211">
    <property type="entry name" value="Csm1_B"/>
    <property type="match status" value="1"/>
</dbReference>
<dbReference type="CDD" id="cd09680">
    <property type="entry name" value="Cas10_III"/>
    <property type="match status" value="1"/>
</dbReference>
<dbReference type="InterPro" id="IPR041062">
    <property type="entry name" value="Csm1_B"/>
</dbReference>
<evidence type="ECO:0000256" key="1">
    <source>
        <dbReference type="ARBA" id="ARBA00001968"/>
    </source>
</evidence>
<evidence type="ECO:0000256" key="12">
    <source>
        <dbReference type="ARBA" id="ARBA00032922"/>
    </source>
</evidence>
<dbReference type="Gene3D" id="3.30.70.270">
    <property type="match status" value="1"/>
</dbReference>
<comment type="cofactor">
    <cofactor evidence="1">
        <name>a divalent metal cation</name>
        <dbReference type="ChEBI" id="CHEBI:60240"/>
    </cofactor>
</comment>
<dbReference type="GO" id="GO:0051607">
    <property type="term" value="P:defense response to virus"/>
    <property type="evidence" value="ECO:0007669"/>
    <property type="project" value="UniProtKB-KW"/>
</dbReference>
<comment type="similarity">
    <text evidence="2">Belongs to the CRISPR-associated Cas10/Csm1 family.</text>
</comment>
<evidence type="ECO:0000256" key="3">
    <source>
        <dbReference type="ARBA" id="ARBA00014333"/>
    </source>
</evidence>
<dbReference type="InterPro" id="IPR054767">
    <property type="entry name" value="Cas10-Cmr2_palm2"/>
</dbReference>
<dbReference type="SUPFAM" id="SSF109604">
    <property type="entry name" value="HD-domain/PDEase-like"/>
    <property type="match status" value="1"/>
</dbReference>
<dbReference type="NCBIfam" id="TIGR02578">
    <property type="entry name" value="cas_TM1811_Csm1"/>
    <property type="match status" value="1"/>
</dbReference>
<evidence type="ECO:0000256" key="9">
    <source>
        <dbReference type="ARBA" id="ARBA00022839"/>
    </source>
</evidence>
<dbReference type="KEGG" id="rmr:Rmar_1637"/>
<keyword evidence="11" id="KW-0051">Antiviral defense</keyword>
<evidence type="ECO:0000256" key="10">
    <source>
        <dbReference type="ARBA" id="ARBA00022840"/>
    </source>
</evidence>
<keyword evidence="4" id="KW-0808">Transferase</keyword>
<evidence type="ECO:0000256" key="4">
    <source>
        <dbReference type="ARBA" id="ARBA00022679"/>
    </source>
</evidence>
<keyword evidence="15" id="KW-1185">Reference proteome</keyword>
<evidence type="ECO:0000256" key="5">
    <source>
        <dbReference type="ARBA" id="ARBA00022722"/>
    </source>
</evidence>
<dbReference type="STRING" id="518766.Rmar_1637"/>
<keyword evidence="8" id="KW-0378">Hydrolase</keyword>
<dbReference type="OrthoDB" id="9768769at2"/>
<dbReference type="GO" id="GO:0004527">
    <property type="term" value="F:exonuclease activity"/>
    <property type="evidence" value="ECO:0007669"/>
    <property type="project" value="UniProtKB-KW"/>
</dbReference>
<feature type="domain" description="GGDEF" evidence="13">
    <location>
        <begin position="525"/>
        <end position="681"/>
    </location>
</feature>
<dbReference type="AlphaFoldDB" id="D0MJ65"/>
<evidence type="ECO:0000256" key="6">
    <source>
        <dbReference type="ARBA" id="ARBA00022741"/>
    </source>
</evidence>
<dbReference type="Proteomes" id="UP000002221">
    <property type="component" value="Chromosome"/>
</dbReference>
<evidence type="ECO:0000313" key="15">
    <source>
        <dbReference type="Proteomes" id="UP000002221"/>
    </source>
</evidence>
<keyword evidence="10" id="KW-0067">ATP-binding</keyword>
<dbReference type="EMBL" id="CP001807">
    <property type="protein sequence ID" value="ACY48523.1"/>
    <property type="molecule type" value="Genomic_DNA"/>
</dbReference>
<evidence type="ECO:0000256" key="7">
    <source>
        <dbReference type="ARBA" id="ARBA00022759"/>
    </source>
</evidence>
<accession>D0MJ65</accession>
<dbReference type="GO" id="GO:0005524">
    <property type="term" value="F:ATP binding"/>
    <property type="evidence" value="ECO:0007669"/>
    <property type="project" value="UniProtKB-KW"/>
</dbReference>
<dbReference type="HOGENOM" id="CLU_017487_0_0_10"/>
<dbReference type="Gene3D" id="1.10.3210.10">
    <property type="entry name" value="Hypothetical protein af1432"/>
    <property type="match status" value="1"/>
</dbReference>
<name>D0MJ65_RHOM4</name>
<keyword evidence="6" id="KW-0547">Nucleotide-binding</keyword>
<evidence type="ECO:0000256" key="2">
    <source>
        <dbReference type="ARBA" id="ARBA00005700"/>
    </source>
</evidence>
<keyword evidence="7" id="KW-0255">Endonuclease</keyword>
<protein>
    <recommendedName>
        <fullName evidence="3">CRISPR system single-strand-specific deoxyribonuclease Cas10/Csm1 (subtype III-A)</fullName>
    </recommendedName>
    <alternativeName>
        <fullName evidence="12">Cyclic oligoadenylate synthase</fullName>
    </alternativeName>
</protein>
<keyword evidence="9" id="KW-0269">Exonuclease</keyword>
<dbReference type="InterPro" id="IPR013408">
    <property type="entry name" value="Cas10/Csm1"/>
</dbReference>
<dbReference type="Pfam" id="PF01966">
    <property type="entry name" value="HD"/>
    <property type="match status" value="1"/>
</dbReference>
<dbReference type="eggNOG" id="COG1353">
    <property type="taxonomic scope" value="Bacteria"/>
</dbReference>
<proteinExistence type="inferred from homology"/>
<evidence type="ECO:0000256" key="11">
    <source>
        <dbReference type="ARBA" id="ARBA00023118"/>
    </source>
</evidence>
<dbReference type="GO" id="GO:0016740">
    <property type="term" value="F:transferase activity"/>
    <property type="evidence" value="ECO:0007669"/>
    <property type="project" value="UniProtKB-KW"/>
</dbReference>
<evidence type="ECO:0000259" key="13">
    <source>
        <dbReference type="PROSITE" id="PS50887"/>
    </source>
</evidence>